<organism evidence="2 3">
    <name type="scientific">Paracoccus aurantiacus</name>
    <dbReference type="NCBI Taxonomy" id="2599412"/>
    <lineage>
        <taxon>Bacteria</taxon>
        <taxon>Pseudomonadati</taxon>
        <taxon>Pseudomonadota</taxon>
        <taxon>Alphaproteobacteria</taxon>
        <taxon>Rhodobacterales</taxon>
        <taxon>Paracoccaceae</taxon>
        <taxon>Paracoccus</taxon>
    </lineage>
</organism>
<feature type="region of interest" description="Disordered" evidence="1">
    <location>
        <begin position="144"/>
        <end position="165"/>
    </location>
</feature>
<protein>
    <submittedName>
        <fullName evidence="2">Uncharacterized protein</fullName>
    </submittedName>
</protein>
<gene>
    <name evidence="2" type="ORF">FQV27_04875</name>
</gene>
<evidence type="ECO:0000313" key="3">
    <source>
        <dbReference type="Proteomes" id="UP000321562"/>
    </source>
</evidence>
<keyword evidence="3" id="KW-1185">Reference proteome</keyword>
<comment type="caution">
    <text evidence="2">The sequence shown here is derived from an EMBL/GenBank/DDBJ whole genome shotgun (WGS) entry which is preliminary data.</text>
</comment>
<dbReference type="AlphaFoldDB" id="A0A5C6S9W0"/>
<evidence type="ECO:0000313" key="2">
    <source>
        <dbReference type="EMBL" id="TXB71180.1"/>
    </source>
</evidence>
<feature type="compositionally biased region" description="Low complexity" evidence="1">
    <location>
        <begin position="376"/>
        <end position="400"/>
    </location>
</feature>
<accession>A0A5C6S9W0</accession>
<dbReference type="OrthoDB" id="321999at2"/>
<feature type="region of interest" description="Disordered" evidence="1">
    <location>
        <begin position="341"/>
        <end position="419"/>
    </location>
</feature>
<dbReference type="Proteomes" id="UP000321562">
    <property type="component" value="Unassembled WGS sequence"/>
</dbReference>
<reference evidence="2 3" key="1">
    <citation type="submission" date="2019-08" db="EMBL/GenBank/DDBJ databases">
        <authorList>
            <person name="Ye J."/>
        </authorList>
    </citation>
    <scope>NUCLEOTIDE SEQUENCE [LARGE SCALE GENOMIC DNA]</scope>
    <source>
        <strain evidence="2 3">TK008</strain>
    </source>
</reference>
<proteinExistence type="predicted"/>
<dbReference type="RefSeq" id="WP_147096678.1">
    <property type="nucleotide sequence ID" value="NZ_JBHUFH010000002.1"/>
</dbReference>
<name>A0A5C6S9W0_9RHOB</name>
<evidence type="ECO:0000256" key="1">
    <source>
        <dbReference type="SAM" id="MobiDB-lite"/>
    </source>
</evidence>
<sequence>MSLLTSALPGPALSENRGDVAIPDAGDDFATTLKGIADRSIRMIYIDAPPVAGDPAPAAPARLAGRPPAAPVIVVANSCGWQDPEAQLGALRQRFPGPVWLVQPQGADCKSDEIASVARKATNAPARDRLAVLIGGGMTLSGIGPSTGEASATAGQRDPNPAQNAAASLGGKLVISALPPGAALSGAPATVIRASAPAAPQAVATQSTTSVAVPATLPRRADQPEPAIIVGELASLLGADKRGEMGVPREVRDRIRQIDPDFFDTMMRDGRFDPRGEQYAAAIQTELQQMNCYSGAIDGDWGGGSLSALQRYFSTLGSAQAATVPGPALYRQIITNKSVTCPAPRVTTPRAQPTTVSTSPRRTGGGGSRSTRTENTPRVQRTPTQRQPSQQPAATQAATTGGPRIDPNRVGGLGSGVPR</sequence>
<dbReference type="EMBL" id="VOPL01000001">
    <property type="protein sequence ID" value="TXB71180.1"/>
    <property type="molecule type" value="Genomic_DNA"/>
</dbReference>